<reference evidence="1" key="1">
    <citation type="submission" date="2022-04" db="EMBL/GenBank/DDBJ databases">
        <title>A functionally conserved STORR gene fusion in Papaver species that diverged 16.8 million years ago.</title>
        <authorList>
            <person name="Catania T."/>
        </authorList>
    </citation>
    <scope>NUCLEOTIDE SEQUENCE</scope>
    <source>
        <strain evidence="1">S-188037</strain>
    </source>
</reference>
<proteinExistence type="predicted"/>
<dbReference type="Proteomes" id="UP001202328">
    <property type="component" value="Unassembled WGS sequence"/>
</dbReference>
<accession>A0AAD4SN05</accession>
<gene>
    <name evidence="1" type="ORF">MKW98_004339</name>
</gene>
<name>A0AAD4SN05_9MAGN</name>
<organism evidence="1 2">
    <name type="scientific">Papaver atlanticum</name>
    <dbReference type="NCBI Taxonomy" id="357466"/>
    <lineage>
        <taxon>Eukaryota</taxon>
        <taxon>Viridiplantae</taxon>
        <taxon>Streptophyta</taxon>
        <taxon>Embryophyta</taxon>
        <taxon>Tracheophyta</taxon>
        <taxon>Spermatophyta</taxon>
        <taxon>Magnoliopsida</taxon>
        <taxon>Ranunculales</taxon>
        <taxon>Papaveraceae</taxon>
        <taxon>Papaveroideae</taxon>
        <taxon>Papaver</taxon>
    </lineage>
</organism>
<keyword evidence="2" id="KW-1185">Reference proteome</keyword>
<dbReference type="AlphaFoldDB" id="A0AAD4SN05"/>
<dbReference type="EMBL" id="JAJJMB010009125">
    <property type="protein sequence ID" value="KAI3915898.1"/>
    <property type="molecule type" value="Genomic_DNA"/>
</dbReference>
<comment type="caution">
    <text evidence="1">The sequence shown here is derived from an EMBL/GenBank/DDBJ whole genome shotgun (WGS) entry which is preliminary data.</text>
</comment>
<evidence type="ECO:0000313" key="1">
    <source>
        <dbReference type="EMBL" id="KAI3915898.1"/>
    </source>
</evidence>
<sequence length="72" mass="8734">MICSHLWWEERKFSASLGRMFLCIIFYNSDEKSWKRATELMILILLYCPYKIQPGYALVRYGHHHVYTKIMC</sequence>
<evidence type="ECO:0000313" key="2">
    <source>
        <dbReference type="Proteomes" id="UP001202328"/>
    </source>
</evidence>
<protein>
    <submittedName>
        <fullName evidence="1">Uncharacterized protein</fullName>
    </submittedName>
</protein>